<organism evidence="1 2">
    <name type="scientific">Entomophthora muscae</name>
    <dbReference type="NCBI Taxonomy" id="34485"/>
    <lineage>
        <taxon>Eukaryota</taxon>
        <taxon>Fungi</taxon>
        <taxon>Fungi incertae sedis</taxon>
        <taxon>Zoopagomycota</taxon>
        <taxon>Entomophthoromycotina</taxon>
        <taxon>Entomophthoromycetes</taxon>
        <taxon>Entomophthorales</taxon>
        <taxon>Entomophthoraceae</taxon>
        <taxon>Entomophthora</taxon>
    </lineage>
</organism>
<reference evidence="1" key="1">
    <citation type="submission" date="2022-04" db="EMBL/GenBank/DDBJ databases">
        <title>Genome of the entomopathogenic fungus Entomophthora muscae.</title>
        <authorList>
            <person name="Elya C."/>
            <person name="Lovett B.R."/>
            <person name="Lee E."/>
            <person name="Macias A.M."/>
            <person name="Hajek A.E."/>
            <person name="De Bivort B.L."/>
            <person name="Kasson M.T."/>
            <person name="De Fine Licht H.H."/>
            <person name="Stajich J.E."/>
        </authorList>
    </citation>
    <scope>NUCLEOTIDE SEQUENCE</scope>
    <source>
        <strain evidence="1">Berkeley</strain>
    </source>
</reference>
<gene>
    <name evidence="1" type="ORF">DSO57_1016082</name>
</gene>
<protein>
    <submittedName>
        <fullName evidence="1">Uncharacterized protein</fullName>
    </submittedName>
</protein>
<dbReference type="EMBL" id="QTSX02005744">
    <property type="protein sequence ID" value="KAJ9058087.1"/>
    <property type="molecule type" value="Genomic_DNA"/>
</dbReference>
<evidence type="ECO:0000313" key="2">
    <source>
        <dbReference type="Proteomes" id="UP001165960"/>
    </source>
</evidence>
<comment type="caution">
    <text evidence="1">The sequence shown here is derived from an EMBL/GenBank/DDBJ whole genome shotgun (WGS) entry which is preliminary data.</text>
</comment>
<keyword evidence="2" id="KW-1185">Reference proteome</keyword>
<proteinExistence type="predicted"/>
<evidence type="ECO:0000313" key="1">
    <source>
        <dbReference type="EMBL" id="KAJ9058087.1"/>
    </source>
</evidence>
<accession>A0ACC2S6T2</accession>
<name>A0ACC2S6T2_9FUNG</name>
<dbReference type="Proteomes" id="UP001165960">
    <property type="component" value="Unassembled WGS sequence"/>
</dbReference>
<sequence>MWLRASSSSHLPSLRRLSGQTTLRCIHISSQKSAWKEDTELPVQLLAPRMANPAEATSKEEPVKGELRWVLVPFVPPPSIQNATHVAKQLYLSPCVVIHMCALQARVDKASNKDNMLKSDNVWLAGDTVN</sequence>